<accession>A0A4V6D4P9</accession>
<reference evidence="2" key="1">
    <citation type="submission" date="2019-03" db="EMBL/GenBank/DDBJ databases">
        <title>WGS assembly of Setaria viridis.</title>
        <authorList>
            <person name="Huang P."/>
            <person name="Jenkins J."/>
            <person name="Grimwood J."/>
            <person name="Barry K."/>
            <person name="Healey A."/>
            <person name="Mamidi S."/>
            <person name="Sreedasyam A."/>
            <person name="Shu S."/>
            <person name="Feldman M."/>
            <person name="Wu J."/>
            <person name="Yu Y."/>
            <person name="Chen C."/>
            <person name="Johnson J."/>
            <person name="Rokhsar D."/>
            <person name="Baxter I."/>
            <person name="Schmutz J."/>
            <person name="Brutnell T."/>
            <person name="Kellogg E."/>
        </authorList>
    </citation>
    <scope>NUCLEOTIDE SEQUENCE [LARGE SCALE GENOMIC DNA]</scope>
</reference>
<dbReference type="Proteomes" id="UP000298652">
    <property type="component" value="Chromosome 7"/>
</dbReference>
<evidence type="ECO:0000313" key="2">
    <source>
        <dbReference type="EMBL" id="TKW07336.1"/>
    </source>
</evidence>
<dbReference type="EMBL" id="CM016558">
    <property type="protein sequence ID" value="TKW07336.1"/>
    <property type="molecule type" value="Genomic_DNA"/>
</dbReference>
<keyword evidence="3" id="KW-1185">Reference proteome</keyword>
<dbReference type="AlphaFoldDB" id="A0A4V6D4P9"/>
<feature type="region of interest" description="Disordered" evidence="1">
    <location>
        <begin position="87"/>
        <end position="129"/>
    </location>
</feature>
<evidence type="ECO:0000256" key="1">
    <source>
        <dbReference type="SAM" id="MobiDB-lite"/>
    </source>
</evidence>
<organism evidence="2 3">
    <name type="scientific">Setaria viridis</name>
    <name type="common">Green bristlegrass</name>
    <name type="synonym">Setaria italica subsp. viridis</name>
    <dbReference type="NCBI Taxonomy" id="4556"/>
    <lineage>
        <taxon>Eukaryota</taxon>
        <taxon>Viridiplantae</taxon>
        <taxon>Streptophyta</taxon>
        <taxon>Embryophyta</taxon>
        <taxon>Tracheophyta</taxon>
        <taxon>Spermatophyta</taxon>
        <taxon>Magnoliopsida</taxon>
        <taxon>Liliopsida</taxon>
        <taxon>Poales</taxon>
        <taxon>Poaceae</taxon>
        <taxon>PACMAD clade</taxon>
        <taxon>Panicoideae</taxon>
        <taxon>Panicodae</taxon>
        <taxon>Paniceae</taxon>
        <taxon>Cenchrinae</taxon>
        <taxon>Setaria</taxon>
    </lineage>
</organism>
<name>A0A4V6D4P9_SETVI</name>
<sequence>MRAGCSTARMESGRRRPKLTAQSIIGACHHVWPMLWLESRPSRSARSSSLVSGCEGSGRIIRAEPQRTLLHGSRPGRASWATKAIDRLGRTRCSAPPSREPGQGRDIRSSSPRTPPRLHAMGPRNGAPWRRRWPAANDYVSGF</sequence>
<evidence type="ECO:0000313" key="3">
    <source>
        <dbReference type="Proteomes" id="UP000298652"/>
    </source>
</evidence>
<dbReference type="Gramene" id="TKW07336">
    <property type="protein sequence ID" value="TKW07336"/>
    <property type="gene ID" value="SEVIR_7G298900v2"/>
</dbReference>
<gene>
    <name evidence="2" type="ORF">SEVIR_7G298900v2</name>
</gene>
<protein>
    <submittedName>
        <fullName evidence="2">Uncharacterized protein</fullName>
    </submittedName>
</protein>
<proteinExistence type="predicted"/>